<protein>
    <submittedName>
        <fullName evidence="1">Uncharacterized protein</fullName>
    </submittedName>
</protein>
<sequence>MKPSEKSIQIEEFLDNILPNPRRKSIIEGTCSWCGKSVNGFRDRLSEKEYTISGFCQECQDKTFG</sequence>
<accession>A0A6H1ZDN1</accession>
<dbReference type="EMBL" id="MT142495">
    <property type="protein sequence ID" value="QJA82762.1"/>
    <property type="molecule type" value="Genomic_DNA"/>
</dbReference>
<reference evidence="1" key="1">
    <citation type="submission" date="2020-03" db="EMBL/GenBank/DDBJ databases">
        <title>The deep terrestrial virosphere.</title>
        <authorList>
            <person name="Holmfeldt K."/>
            <person name="Nilsson E."/>
            <person name="Simone D."/>
            <person name="Lopez-Fernandez M."/>
            <person name="Wu X."/>
            <person name="de Brujin I."/>
            <person name="Lundin D."/>
            <person name="Andersson A."/>
            <person name="Bertilsson S."/>
            <person name="Dopson M."/>
        </authorList>
    </citation>
    <scope>NUCLEOTIDE SEQUENCE</scope>
    <source>
        <strain evidence="3">MM415A00371</strain>
        <strain evidence="2">MM415B00319</strain>
        <strain evidence="1">TM448A00246</strain>
        <strain evidence="4">TM448B00406</strain>
    </source>
</reference>
<evidence type="ECO:0000313" key="3">
    <source>
        <dbReference type="EMBL" id="QJA82762.1"/>
    </source>
</evidence>
<dbReference type="AlphaFoldDB" id="A0A6H1ZDN1"/>
<evidence type="ECO:0000313" key="1">
    <source>
        <dbReference type="EMBL" id="QJA45531.1"/>
    </source>
</evidence>
<proteinExistence type="predicted"/>
<name>A0A6H1ZDN1_9ZZZZ</name>
<organism evidence="1">
    <name type="scientific">viral metagenome</name>
    <dbReference type="NCBI Taxonomy" id="1070528"/>
    <lineage>
        <taxon>unclassified sequences</taxon>
        <taxon>metagenomes</taxon>
        <taxon>organismal metagenomes</taxon>
    </lineage>
</organism>
<dbReference type="EMBL" id="MT141563">
    <property type="protein sequence ID" value="QJA66916.1"/>
    <property type="molecule type" value="Genomic_DNA"/>
</dbReference>
<gene>
    <name evidence="3" type="ORF">MM415A00371_0024</name>
    <name evidence="2" type="ORF">MM415B00319_0046</name>
    <name evidence="1" type="ORF">TM448A00246_0022</name>
    <name evidence="4" type="ORF">TM448B00406_0023</name>
</gene>
<dbReference type="EMBL" id="MT144619">
    <property type="protein sequence ID" value="QJH95407.1"/>
    <property type="molecule type" value="Genomic_DNA"/>
</dbReference>
<evidence type="ECO:0000313" key="4">
    <source>
        <dbReference type="EMBL" id="QJH95407.1"/>
    </source>
</evidence>
<evidence type="ECO:0000313" key="2">
    <source>
        <dbReference type="EMBL" id="QJA66916.1"/>
    </source>
</evidence>
<dbReference type="EMBL" id="MT143992">
    <property type="protein sequence ID" value="QJA45531.1"/>
    <property type="molecule type" value="Genomic_DNA"/>
</dbReference>